<organism evidence="1">
    <name type="scientific">mine drainage metagenome</name>
    <dbReference type="NCBI Taxonomy" id="410659"/>
    <lineage>
        <taxon>unclassified sequences</taxon>
        <taxon>metagenomes</taxon>
        <taxon>ecological metagenomes</taxon>
    </lineage>
</organism>
<accession>E6Q087</accession>
<gene>
    <name evidence="1" type="ORF">CARN3_0139</name>
</gene>
<comment type="caution">
    <text evidence="1">The sequence shown here is derived from an EMBL/GenBank/DDBJ whole genome shotgun (WGS) entry which is preliminary data.</text>
</comment>
<dbReference type="EMBL" id="CABN01000149">
    <property type="protein sequence ID" value="CBI00596.1"/>
    <property type="molecule type" value="Genomic_DNA"/>
</dbReference>
<protein>
    <submittedName>
        <fullName evidence="1">Putative oxidoreductase, Fe-S subunit</fullName>
    </submittedName>
</protein>
<proteinExistence type="predicted"/>
<sequence length="115" mass="13085">MLVRITQQDAVWRRYLDPSHRSYIPDFGVYIKLQGDAGTEPEYRALSRQLVLFCVERRKAWRMLQSKAGIVNKEYQAQKALLADVDAGKVSLADLLAHGEEMLQERLGNLAPARA</sequence>
<dbReference type="AlphaFoldDB" id="E6Q087"/>
<evidence type="ECO:0000313" key="1">
    <source>
        <dbReference type="EMBL" id="CBI00596.1"/>
    </source>
</evidence>
<reference evidence="1" key="1">
    <citation type="submission" date="2009-10" db="EMBL/GenBank/DDBJ databases">
        <title>Diversity of trophic interactions inside an arsenic-rich microbial ecosystem.</title>
        <authorList>
            <person name="Bertin P.N."/>
            <person name="Heinrich-Salmeron A."/>
            <person name="Pelletier E."/>
            <person name="Goulhen-Chollet F."/>
            <person name="Arsene-Ploetze F."/>
            <person name="Gallien S."/>
            <person name="Calteau A."/>
            <person name="Vallenet D."/>
            <person name="Casiot C."/>
            <person name="Chane-Woon-Ming B."/>
            <person name="Giloteaux L."/>
            <person name="Barakat M."/>
            <person name="Bonnefoy V."/>
            <person name="Bruneel O."/>
            <person name="Chandler M."/>
            <person name="Cleiss J."/>
            <person name="Duran R."/>
            <person name="Elbaz-Poulichet F."/>
            <person name="Fonknechten N."/>
            <person name="Lauga B."/>
            <person name="Mornico D."/>
            <person name="Ortet P."/>
            <person name="Schaeffer C."/>
            <person name="Siguier P."/>
            <person name="Alexander Thil Smith A."/>
            <person name="Van Dorsselaer A."/>
            <person name="Weissenbach J."/>
            <person name="Medigue C."/>
            <person name="Le Paslier D."/>
        </authorList>
    </citation>
    <scope>NUCLEOTIDE SEQUENCE</scope>
</reference>
<name>E6Q087_9ZZZZ</name>